<dbReference type="NCBIfam" id="TIGR01951">
    <property type="entry name" value="nusB"/>
    <property type="match status" value="1"/>
</dbReference>
<keyword evidence="3" id="KW-0694">RNA-binding</keyword>
<dbReference type="RefSeq" id="WP_255026903.1">
    <property type="nucleotide sequence ID" value="NZ_JANDHW010000005.1"/>
</dbReference>
<dbReference type="Proteomes" id="UP001205603">
    <property type="component" value="Unassembled WGS sequence"/>
</dbReference>
<keyword evidence="5" id="KW-0804">Transcription</keyword>
<dbReference type="InterPro" id="IPR035926">
    <property type="entry name" value="NusB-like_sf"/>
</dbReference>
<proteinExistence type="inferred from homology"/>
<gene>
    <name evidence="7" type="primary">nusB</name>
    <name evidence="7" type="ORF">NMU02_07045</name>
</gene>
<comment type="similarity">
    <text evidence="1">Belongs to the NusB family.</text>
</comment>
<dbReference type="PANTHER" id="PTHR11078:SF3">
    <property type="entry name" value="ANTITERMINATION NUSB DOMAIN-CONTAINING PROTEIN"/>
    <property type="match status" value="1"/>
</dbReference>
<organism evidence="7 8">
    <name type="scientific">Coprobacter tertius</name>
    <dbReference type="NCBI Taxonomy" id="2944915"/>
    <lineage>
        <taxon>Bacteria</taxon>
        <taxon>Pseudomonadati</taxon>
        <taxon>Bacteroidota</taxon>
        <taxon>Bacteroidia</taxon>
        <taxon>Bacteroidales</taxon>
        <taxon>Barnesiellaceae</taxon>
        <taxon>Coprobacter</taxon>
    </lineage>
</organism>
<evidence type="ECO:0000256" key="1">
    <source>
        <dbReference type="ARBA" id="ARBA00005952"/>
    </source>
</evidence>
<reference evidence="7 8" key="1">
    <citation type="submission" date="2022-07" db="EMBL/GenBank/DDBJ databases">
        <title>Fecal culturing of patients with breast cancer.</title>
        <authorList>
            <person name="Teng N.M.Y."/>
            <person name="Kiu R."/>
            <person name="Evans R."/>
            <person name="Baker D.J."/>
            <person name="Zenner C."/>
            <person name="Robinson S.D."/>
            <person name="Hall L.J."/>
        </authorList>
    </citation>
    <scope>NUCLEOTIDE SEQUENCE [LARGE SCALE GENOMIC DNA]</scope>
    <source>
        <strain evidence="7 8">LH1063</strain>
    </source>
</reference>
<keyword evidence="8" id="KW-1185">Reference proteome</keyword>
<evidence type="ECO:0000313" key="7">
    <source>
        <dbReference type="EMBL" id="MCP9611845.1"/>
    </source>
</evidence>
<sequence>MINRILIRIKVVQILYSYFLKEDKNMDASEKELFFSLNKAYELYHMLLLLMIELTDAQYSRIEVARTKYLATQEEKNPNPRFIHNRFVAQLKANHALSDYIKENKISWKNDSDFIRILLDKILASDIYKEYMVSEEDSYEADREFWRRIFKHIIIGNQELLDALESISLYWNDDFDIISTFVLKTIKRFDEKSDNEQTLLPMFKDEDDATFAKELFRNAILKADSNKELIDQHTRNWEIDRVAFMDIVIMLVALAEIETIPSIPVKVSLNEYIEMAKSYSTPKSGHFINGILDTIVNQLKKEGSLTKE</sequence>
<dbReference type="EMBL" id="JANDHW010000005">
    <property type="protein sequence ID" value="MCP9611845.1"/>
    <property type="molecule type" value="Genomic_DNA"/>
</dbReference>
<evidence type="ECO:0000256" key="2">
    <source>
        <dbReference type="ARBA" id="ARBA00022814"/>
    </source>
</evidence>
<comment type="caution">
    <text evidence="7">The sequence shown here is derived from an EMBL/GenBank/DDBJ whole genome shotgun (WGS) entry which is preliminary data.</text>
</comment>
<evidence type="ECO:0000259" key="6">
    <source>
        <dbReference type="Pfam" id="PF01029"/>
    </source>
</evidence>
<dbReference type="InterPro" id="IPR011605">
    <property type="entry name" value="NusB_fam"/>
</dbReference>
<evidence type="ECO:0000256" key="3">
    <source>
        <dbReference type="ARBA" id="ARBA00022884"/>
    </source>
</evidence>
<evidence type="ECO:0000256" key="5">
    <source>
        <dbReference type="ARBA" id="ARBA00023163"/>
    </source>
</evidence>
<dbReference type="PANTHER" id="PTHR11078">
    <property type="entry name" value="N UTILIZATION SUBSTANCE PROTEIN B-RELATED"/>
    <property type="match status" value="1"/>
</dbReference>
<name>A0ABT1MGT9_9BACT</name>
<accession>A0ABT1MGT9</accession>
<protein>
    <submittedName>
        <fullName evidence="7">Transcription antitermination factor NusB</fullName>
    </submittedName>
</protein>
<dbReference type="Gene3D" id="1.10.940.10">
    <property type="entry name" value="NusB-like"/>
    <property type="match status" value="1"/>
</dbReference>
<dbReference type="InterPro" id="IPR006027">
    <property type="entry name" value="NusB_RsmB_TIM44"/>
</dbReference>
<dbReference type="SUPFAM" id="SSF48013">
    <property type="entry name" value="NusB-like"/>
    <property type="match status" value="1"/>
</dbReference>
<dbReference type="Pfam" id="PF01029">
    <property type="entry name" value="NusB"/>
    <property type="match status" value="1"/>
</dbReference>
<evidence type="ECO:0000256" key="4">
    <source>
        <dbReference type="ARBA" id="ARBA00023015"/>
    </source>
</evidence>
<keyword evidence="2" id="KW-0889">Transcription antitermination</keyword>
<evidence type="ECO:0000313" key="8">
    <source>
        <dbReference type="Proteomes" id="UP001205603"/>
    </source>
</evidence>
<feature type="domain" description="NusB/RsmB/TIM44" evidence="6">
    <location>
        <begin position="192"/>
        <end position="296"/>
    </location>
</feature>
<keyword evidence="4" id="KW-0805">Transcription regulation</keyword>